<comment type="similarity">
    <text evidence="1">Belongs to the AFG1 ATPase family.</text>
</comment>
<dbReference type="InterPro" id="IPR005654">
    <property type="entry name" value="ATPase_AFG1-like"/>
</dbReference>
<evidence type="ECO:0000256" key="3">
    <source>
        <dbReference type="ARBA" id="ARBA00022840"/>
    </source>
</evidence>
<dbReference type="AlphaFoldDB" id="A0A7S3D3I7"/>
<reference evidence="6" key="1">
    <citation type="submission" date="2021-01" db="EMBL/GenBank/DDBJ databases">
        <authorList>
            <person name="Corre E."/>
            <person name="Pelletier E."/>
            <person name="Niang G."/>
            <person name="Scheremetjew M."/>
            <person name="Finn R."/>
            <person name="Kale V."/>
            <person name="Holt S."/>
            <person name="Cochrane G."/>
            <person name="Meng A."/>
            <person name="Brown T."/>
            <person name="Cohen L."/>
        </authorList>
    </citation>
    <scope>NUCLEOTIDE SEQUENCE</scope>
    <source>
        <strain evidence="6">NIES-2562</strain>
    </source>
</reference>
<feature type="region of interest" description="Disordered" evidence="4">
    <location>
        <begin position="483"/>
        <end position="512"/>
    </location>
</feature>
<proteinExistence type="inferred from homology"/>
<evidence type="ECO:0000256" key="1">
    <source>
        <dbReference type="ARBA" id="ARBA00010322"/>
    </source>
</evidence>
<feature type="region of interest" description="Disordered" evidence="4">
    <location>
        <begin position="87"/>
        <end position="131"/>
    </location>
</feature>
<dbReference type="GO" id="GO:0016887">
    <property type="term" value="F:ATP hydrolysis activity"/>
    <property type="evidence" value="ECO:0007669"/>
    <property type="project" value="InterPro"/>
</dbReference>
<evidence type="ECO:0000256" key="4">
    <source>
        <dbReference type="SAM" id="MobiDB-lite"/>
    </source>
</evidence>
<evidence type="ECO:0000256" key="2">
    <source>
        <dbReference type="ARBA" id="ARBA00022741"/>
    </source>
</evidence>
<dbReference type="PANTHER" id="PTHR12169">
    <property type="entry name" value="ATPASE N2B"/>
    <property type="match status" value="1"/>
</dbReference>
<keyword evidence="3" id="KW-0067">ATP-binding</keyword>
<name>A0A7S3D3I7_9EUKA</name>
<protein>
    <submittedName>
        <fullName evidence="6">Uncharacterized protein</fullName>
    </submittedName>
</protein>
<dbReference type="GO" id="GO:0005524">
    <property type="term" value="F:ATP binding"/>
    <property type="evidence" value="ECO:0007669"/>
    <property type="project" value="UniProtKB-KW"/>
</dbReference>
<accession>A0A7S3D3I7</accession>
<dbReference type="Pfam" id="PF03969">
    <property type="entry name" value="AFG1_ATPase"/>
    <property type="match status" value="1"/>
</dbReference>
<dbReference type="Gene3D" id="3.40.50.300">
    <property type="entry name" value="P-loop containing nucleotide triphosphate hydrolases"/>
    <property type="match status" value="1"/>
</dbReference>
<feature type="compositionally biased region" description="Basic residues" evidence="4">
    <location>
        <begin position="114"/>
        <end position="124"/>
    </location>
</feature>
<dbReference type="SUPFAM" id="SSF52540">
    <property type="entry name" value="P-loop containing nucleoside triphosphate hydrolases"/>
    <property type="match status" value="1"/>
</dbReference>
<gene>
    <name evidence="5" type="ORF">PBIL07802_LOCUS7533</name>
    <name evidence="6" type="ORF">PBIL07802_LOCUS7534</name>
</gene>
<organism evidence="6">
    <name type="scientific">Palpitomonas bilix</name>
    <dbReference type="NCBI Taxonomy" id="652834"/>
    <lineage>
        <taxon>Eukaryota</taxon>
        <taxon>Eukaryota incertae sedis</taxon>
    </lineage>
</organism>
<sequence length="610" mass="69341">MRKAATECVPACRRLSSLHSPSLFPFSRIGVHLPSLPVTPLRCLSSQLIHHKYDTLVREGELKENAQQAMAVREFERLQVELQSFLPSKPSRPHHFEGGSGGASGRSGPSTPTTRRRGRGKKGKAQPSVFSLDAHERKVAKEVLEQLSPSHLLGPFQKWAHRKWMKVLNYKKPKGLYIYGPVGVGKSMLMDLFFDASPVPEDRRIRIHFHDFIYSVHARIKALRDEGYRGDPIPFIANDIARDHFLICFDEFQVTDVADAMVLKRLFDHLFEDFGVVLVATSNRPPDDLYENGIQRDQFVPFIGELKQNCEVVNLDSGVDFRTLTKTIPMQFLHPISDLTTSVLNKWLEDISKETVSVTRNYTKARTPVWEEGPLQVPVRMGRTLQVDKCKGGVCMFDFDELCKRPLGASDFSSIAKHFHTLIMRGIPELTSQNHNEARRFITLLDELYEHKTRFICSAAKRPEHLFRQLTLQLEDSRIDRDSMESIEDEEEALAGRQAQSGAREAEGKELDGKLAEKMDIAAKHGNDRSSTFYGDKVGETKEGLSVSVAELAGIKDTGFAFARAVSRLKEMQSKEYEKDHQRVWSTSFDTLSMMMKIQQHFNLPDDYGY</sequence>
<dbReference type="PANTHER" id="PTHR12169:SF6">
    <property type="entry name" value="AFG1-LIKE ATPASE"/>
    <property type="match status" value="1"/>
</dbReference>
<dbReference type="InterPro" id="IPR027417">
    <property type="entry name" value="P-loop_NTPase"/>
</dbReference>
<evidence type="ECO:0000313" key="6">
    <source>
        <dbReference type="EMBL" id="CAE0245353.1"/>
    </source>
</evidence>
<dbReference type="NCBIfam" id="NF040713">
    <property type="entry name" value="ZapE"/>
    <property type="match status" value="1"/>
</dbReference>
<evidence type="ECO:0000313" key="5">
    <source>
        <dbReference type="EMBL" id="CAE0245352.1"/>
    </source>
</evidence>
<dbReference type="GO" id="GO:0005739">
    <property type="term" value="C:mitochondrion"/>
    <property type="evidence" value="ECO:0007669"/>
    <property type="project" value="TreeGrafter"/>
</dbReference>
<dbReference type="EMBL" id="HBIB01011603">
    <property type="protein sequence ID" value="CAE0245353.1"/>
    <property type="molecule type" value="Transcribed_RNA"/>
</dbReference>
<keyword evidence="2" id="KW-0547">Nucleotide-binding</keyword>
<dbReference type="EMBL" id="HBIB01011602">
    <property type="protein sequence ID" value="CAE0245352.1"/>
    <property type="molecule type" value="Transcribed_RNA"/>
</dbReference>